<comment type="similarity">
    <text evidence="1 3">Belongs to the polypeptide deformylase family.</text>
</comment>
<keyword evidence="3" id="KW-0479">Metal-binding</keyword>
<dbReference type="RefSeq" id="WP_073336662.1">
    <property type="nucleotide sequence ID" value="NZ_FQXM01000003.1"/>
</dbReference>
<dbReference type="OrthoDB" id="9784988at2"/>
<dbReference type="CDD" id="cd00487">
    <property type="entry name" value="Pep_deformylase"/>
    <property type="match status" value="1"/>
</dbReference>
<dbReference type="PRINTS" id="PR01576">
    <property type="entry name" value="PDEFORMYLASE"/>
</dbReference>
<protein>
    <recommendedName>
        <fullName evidence="3">Peptide deformylase</fullName>
        <shortName evidence="3">PDF</shortName>
        <ecNumber evidence="3">3.5.1.88</ecNumber>
    </recommendedName>
    <alternativeName>
        <fullName evidence="3">Polypeptide deformylase</fullName>
    </alternativeName>
</protein>
<dbReference type="STRING" id="1121316.SAMN02745207_00504"/>
<dbReference type="SUPFAM" id="SSF56420">
    <property type="entry name" value="Peptide deformylase"/>
    <property type="match status" value="1"/>
</dbReference>
<keyword evidence="2 3" id="KW-0408">Iron</keyword>
<dbReference type="NCBIfam" id="TIGR00079">
    <property type="entry name" value="pept_deformyl"/>
    <property type="match status" value="1"/>
</dbReference>
<dbReference type="GO" id="GO:0042586">
    <property type="term" value="F:peptide deformylase activity"/>
    <property type="evidence" value="ECO:0007669"/>
    <property type="project" value="UniProtKB-UniRule"/>
</dbReference>
<sequence length="163" mass="18217">MAVKEILKDGNPILRRKSRRIANITEEDRIVIQDLKDTLYAGDGVGLAAPQIGYLKRIFIVDLRDGSEPIIMINPKIVKKIGTSEDIEGCLSYPGYEGIVVRPRKIMVSGSNENGKLVKLEVTGFLARAICHETDHLDGIMYMDNAKNIYKIQLEEDVDSKNS</sequence>
<proteinExistence type="inferred from homology"/>
<keyword evidence="3" id="KW-0648">Protein biosynthesis</keyword>
<evidence type="ECO:0000256" key="2">
    <source>
        <dbReference type="ARBA" id="ARBA00023004"/>
    </source>
</evidence>
<dbReference type="EC" id="3.5.1.88" evidence="3"/>
<evidence type="ECO:0000256" key="3">
    <source>
        <dbReference type="HAMAP-Rule" id="MF_00163"/>
    </source>
</evidence>
<dbReference type="Proteomes" id="UP000184447">
    <property type="component" value="Unassembled WGS sequence"/>
</dbReference>
<dbReference type="InterPro" id="IPR023635">
    <property type="entry name" value="Peptide_deformylase"/>
</dbReference>
<accession>A0A1M5RFK8</accession>
<gene>
    <name evidence="3" type="primary">def</name>
    <name evidence="4" type="ORF">SAMN02745207_00504</name>
</gene>
<evidence type="ECO:0000313" key="4">
    <source>
        <dbReference type="EMBL" id="SHH25061.1"/>
    </source>
</evidence>
<dbReference type="EMBL" id="FQXM01000003">
    <property type="protein sequence ID" value="SHH25061.1"/>
    <property type="molecule type" value="Genomic_DNA"/>
</dbReference>
<feature type="active site" evidence="3">
    <location>
        <position position="133"/>
    </location>
</feature>
<name>A0A1M5RFK8_9CLOT</name>
<dbReference type="Pfam" id="PF01327">
    <property type="entry name" value="Pep_deformylase"/>
    <property type="match status" value="1"/>
</dbReference>
<dbReference type="HAMAP" id="MF_00163">
    <property type="entry name" value="Pep_deformylase"/>
    <property type="match status" value="1"/>
</dbReference>
<reference evidence="4 5" key="1">
    <citation type="submission" date="2016-11" db="EMBL/GenBank/DDBJ databases">
        <authorList>
            <person name="Jaros S."/>
            <person name="Januszkiewicz K."/>
            <person name="Wedrychowicz H."/>
        </authorList>
    </citation>
    <scope>NUCLEOTIDE SEQUENCE [LARGE SCALE GENOMIC DNA]</scope>
    <source>
        <strain evidence="4 5">DSM 8605</strain>
    </source>
</reference>
<comment type="function">
    <text evidence="3">Removes the formyl group from the N-terminal Met of newly synthesized proteins. Requires at least a dipeptide for an efficient rate of reaction. N-terminal L-methionine is a prerequisite for activity but the enzyme has broad specificity at other positions.</text>
</comment>
<comment type="cofactor">
    <cofactor evidence="3">
        <name>Fe(2+)</name>
        <dbReference type="ChEBI" id="CHEBI:29033"/>
    </cofactor>
    <text evidence="3">Binds 1 Fe(2+) ion.</text>
</comment>
<dbReference type="Gene3D" id="3.90.45.10">
    <property type="entry name" value="Peptide deformylase"/>
    <property type="match status" value="1"/>
</dbReference>
<dbReference type="PANTHER" id="PTHR10458">
    <property type="entry name" value="PEPTIDE DEFORMYLASE"/>
    <property type="match status" value="1"/>
</dbReference>
<feature type="binding site" evidence="3">
    <location>
        <position position="132"/>
    </location>
    <ligand>
        <name>Fe cation</name>
        <dbReference type="ChEBI" id="CHEBI:24875"/>
    </ligand>
</feature>
<dbReference type="AlphaFoldDB" id="A0A1M5RFK8"/>
<dbReference type="NCBIfam" id="NF001159">
    <property type="entry name" value="PRK00150.1-3"/>
    <property type="match status" value="1"/>
</dbReference>
<feature type="binding site" evidence="3">
    <location>
        <position position="90"/>
    </location>
    <ligand>
        <name>Fe cation</name>
        <dbReference type="ChEBI" id="CHEBI:24875"/>
    </ligand>
</feature>
<feature type="binding site" evidence="3">
    <location>
        <position position="136"/>
    </location>
    <ligand>
        <name>Fe cation</name>
        <dbReference type="ChEBI" id="CHEBI:24875"/>
    </ligand>
</feature>
<organism evidence="4 5">
    <name type="scientific">Clostridium grantii DSM 8605</name>
    <dbReference type="NCBI Taxonomy" id="1121316"/>
    <lineage>
        <taxon>Bacteria</taxon>
        <taxon>Bacillati</taxon>
        <taxon>Bacillota</taxon>
        <taxon>Clostridia</taxon>
        <taxon>Eubacteriales</taxon>
        <taxon>Clostridiaceae</taxon>
        <taxon>Clostridium</taxon>
    </lineage>
</organism>
<evidence type="ECO:0000313" key="5">
    <source>
        <dbReference type="Proteomes" id="UP000184447"/>
    </source>
</evidence>
<keyword evidence="3" id="KW-0378">Hydrolase</keyword>
<evidence type="ECO:0000256" key="1">
    <source>
        <dbReference type="ARBA" id="ARBA00010759"/>
    </source>
</evidence>
<dbReference type="PANTHER" id="PTHR10458:SF22">
    <property type="entry name" value="PEPTIDE DEFORMYLASE"/>
    <property type="match status" value="1"/>
</dbReference>
<dbReference type="InterPro" id="IPR036821">
    <property type="entry name" value="Peptide_deformylase_sf"/>
</dbReference>
<dbReference type="GO" id="GO:0046872">
    <property type="term" value="F:metal ion binding"/>
    <property type="evidence" value="ECO:0007669"/>
    <property type="project" value="UniProtKB-KW"/>
</dbReference>
<dbReference type="GO" id="GO:0006412">
    <property type="term" value="P:translation"/>
    <property type="evidence" value="ECO:0007669"/>
    <property type="project" value="UniProtKB-UniRule"/>
</dbReference>
<keyword evidence="5" id="KW-1185">Reference proteome</keyword>
<dbReference type="PIRSF" id="PIRSF004749">
    <property type="entry name" value="Pep_def"/>
    <property type="match status" value="1"/>
</dbReference>
<comment type="catalytic activity">
    <reaction evidence="3">
        <text>N-terminal N-formyl-L-methionyl-[peptide] + H2O = N-terminal L-methionyl-[peptide] + formate</text>
        <dbReference type="Rhea" id="RHEA:24420"/>
        <dbReference type="Rhea" id="RHEA-COMP:10639"/>
        <dbReference type="Rhea" id="RHEA-COMP:10640"/>
        <dbReference type="ChEBI" id="CHEBI:15377"/>
        <dbReference type="ChEBI" id="CHEBI:15740"/>
        <dbReference type="ChEBI" id="CHEBI:49298"/>
        <dbReference type="ChEBI" id="CHEBI:64731"/>
        <dbReference type="EC" id="3.5.1.88"/>
    </reaction>
</comment>